<name>E2ALB9_CAMFO</name>
<reference evidence="1 2" key="1">
    <citation type="journal article" date="2010" name="Science">
        <title>Genomic comparison of the ants Camponotus floridanus and Harpegnathos saltator.</title>
        <authorList>
            <person name="Bonasio R."/>
            <person name="Zhang G."/>
            <person name="Ye C."/>
            <person name="Mutti N.S."/>
            <person name="Fang X."/>
            <person name="Qin N."/>
            <person name="Donahue G."/>
            <person name="Yang P."/>
            <person name="Li Q."/>
            <person name="Li C."/>
            <person name="Zhang P."/>
            <person name="Huang Z."/>
            <person name="Berger S.L."/>
            <person name="Reinberg D."/>
            <person name="Wang J."/>
            <person name="Liebig J."/>
        </authorList>
    </citation>
    <scope>NUCLEOTIDE SEQUENCE [LARGE SCALE GENOMIC DNA]</scope>
    <source>
        <strain evidence="2">C129</strain>
    </source>
</reference>
<dbReference type="AlphaFoldDB" id="E2ALB9"/>
<sequence length="148" mass="16526">MGKITDSTAHLKDSRVKVTMHAEIPARANEIRSMVNWSFARTPARSSRRSNQCRILSNSSVTHRIAIARRKVHVRDKSWALLSFRLWPLLPAEESVSPSRSGSISDSGGFTSYPDKNWKMLLIFVGVTIQHLIATVEAMLTTVRPIAG</sequence>
<protein>
    <submittedName>
        <fullName evidence="1">Uncharacterized protein</fullName>
    </submittedName>
</protein>
<keyword evidence="2" id="KW-1185">Reference proteome</keyword>
<proteinExistence type="predicted"/>
<evidence type="ECO:0000313" key="1">
    <source>
        <dbReference type="EMBL" id="EFN65766.1"/>
    </source>
</evidence>
<organism evidence="2">
    <name type="scientific">Camponotus floridanus</name>
    <name type="common">Florida carpenter ant</name>
    <dbReference type="NCBI Taxonomy" id="104421"/>
    <lineage>
        <taxon>Eukaryota</taxon>
        <taxon>Metazoa</taxon>
        <taxon>Ecdysozoa</taxon>
        <taxon>Arthropoda</taxon>
        <taxon>Hexapoda</taxon>
        <taxon>Insecta</taxon>
        <taxon>Pterygota</taxon>
        <taxon>Neoptera</taxon>
        <taxon>Endopterygota</taxon>
        <taxon>Hymenoptera</taxon>
        <taxon>Apocrita</taxon>
        <taxon>Aculeata</taxon>
        <taxon>Formicoidea</taxon>
        <taxon>Formicidae</taxon>
        <taxon>Formicinae</taxon>
        <taxon>Camponotus</taxon>
    </lineage>
</organism>
<dbReference type="EMBL" id="GL440589">
    <property type="protein sequence ID" value="EFN65766.1"/>
    <property type="molecule type" value="Genomic_DNA"/>
</dbReference>
<evidence type="ECO:0000313" key="2">
    <source>
        <dbReference type="Proteomes" id="UP000000311"/>
    </source>
</evidence>
<dbReference type="InParanoid" id="E2ALB9"/>
<dbReference type="Proteomes" id="UP000000311">
    <property type="component" value="Unassembled WGS sequence"/>
</dbReference>
<accession>E2ALB9</accession>
<gene>
    <name evidence="1" type="ORF">EAG_01257</name>
</gene>